<feature type="transmembrane region" description="Helical" evidence="5">
    <location>
        <begin position="384"/>
        <end position="406"/>
    </location>
</feature>
<keyword evidence="3 5" id="KW-1133">Transmembrane helix</keyword>
<dbReference type="PANTHER" id="PTHR23531">
    <property type="entry name" value="QUINOLENE RESISTANCE PROTEIN NORA"/>
    <property type="match status" value="1"/>
</dbReference>
<keyword evidence="8" id="KW-1185">Reference proteome</keyword>
<feature type="transmembrane region" description="Helical" evidence="5">
    <location>
        <begin position="355"/>
        <end position="378"/>
    </location>
</feature>
<accession>A0A1W2DKL3</accession>
<proteinExistence type="predicted"/>
<feature type="transmembrane region" description="Helical" evidence="5">
    <location>
        <begin position="99"/>
        <end position="126"/>
    </location>
</feature>
<evidence type="ECO:0000256" key="1">
    <source>
        <dbReference type="ARBA" id="ARBA00004141"/>
    </source>
</evidence>
<dbReference type="Gene3D" id="1.20.1250.20">
    <property type="entry name" value="MFS general substrate transporter like domains"/>
    <property type="match status" value="2"/>
</dbReference>
<evidence type="ECO:0000259" key="6">
    <source>
        <dbReference type="PROSITE" id="PS50850"/>
    </source>
</evidence>
<sequence>MKYRSFIFKPYLCPDNRHLIPFMQQPSDSIYTLQFGLVCLSSFLFSASFNMLIPELPAYLTAMGGAEYKGLIIALFTLTAGISRPFSGKLTDTIGRVPVMAVGSLVCFVCGFLYPLLTTIAGFLFLRLIHGFSTGFKPTATAAYVADLVPAGKWGEAMGVHGVCFSTGLAIGPAIGSTITDHYSINVLFYCSSLFALLSIVILANMKETLPGKQKFRVSHLKINRKDIIEWRVIPAVVIIFISYISYGAILTVISDWSAHLGTSNKGLFFMVFTLTSLLIRFVAGKASDQYGRTLILKISLSLLAASLLWIGLASSSLSLMLASALYGIATGMLSPTATAWTVDLSEPTQRGKAMATMYIALEAGIGLGALLAGWLFIDDIRMIPVTFYCCTGVTLIALAYLQFFYKAKNNPKGS</sequence>
<evidence type="ECO:0000256" key="4">
    <source>
        <dbReference type="ARBA" id="ARBA00023136"/>
    </source>
</evidence>
<comment type="subcellular location">
    <subcellularLocation>
        <location evidence="1">Membrane</location>
        <topology evidence="1">Multi-pass membrane protein</topology>
    </subcellularLocation>
</comment>
<dbReference type="PROSITE" id="PS50850">
    <property type="entry name" value="MFS"/>
    <property type="match status" value="1"/>
</dbReference>
<gene>
    <name evidence="7" type="ORF">SAMN04488524_3940</name>
</gene>
<dbReference type="Pfam" id="PF07690">
    <property type="entry name" value="MFS_1"/>
    <property type="match status" value="2"/>
</dbReference>
<dbReference type="CDD" id="cd17489">
    <property type="entry name" value="MFS_YfcJ_like"/>
    <property type="match status" value="1"/>
</dbReference>
<dbReference type="GO" id="GO:0022857">
    <property type="term" value="F:transmembrane transporter activity"/>
    <property type="evidence" value="ECO:0007669"/>
    <property type="project" value="InterPro"/>
</dbReference>
<evidence type="ECO:0000256" key="3">
    <source>
        <dbReference type="ARBA" id="ARBA00022989"/>
    </source>
</evidence>
<evidence type="ECO:0000313" key="7">
    <source>
        <dbReference type="EMBL" id="SMC98009.1"/>
    </source>
</evidence>
<feature type="transmembrane region" description="Helical" evidence="5">
    <location>
        <begin position="233"/>
        <end position="255"/>
    </location>
</feature>
<dbReference type="STRING" id="151894.SAMN04488524_3940"/>
<name>A0A1W2DKL3_9SPHI</name>
<dbReference type="InterPro" id="IPR036259">
    <property type="entry name" value="MFS_trans_sf"/>
</dbReference>
<dbReference type="InterPro" id="IPR001958">
    <property type="entry name" value="Tet-R_TetA/multi-R_MdtG-like"/>
</dbReference>
<evidence type="ECO:0000313" key="8">
    <source>
        <dbReference type="Proteomes" id="UP000192756"/>
    </source>
</evidence>
<protein>
    <submittedName>
        <fullName evidence="7">Predicted arabinose efflux permease, MFS family</fullName>
    </submittedName>
</protein>
<dbReference type="PRINTS" id="PR01035">
    <property type="entry name" value="TCRTETA"/>
</dbReference>
<feature type="domain" description="Major facilitator superfamily (MFS) profile" evidence="6">
    <location>
        <begin position="34"/>
        <end position="410"/>
    </location>
</feature>
<reference evidence="8" key="1">
    <citation type="submission" date="2017-04" db="EMBL/GenBank/DDBJ databases">
        <authorList>
            <person name="Varghese N."/>
            <person name="Submissions S."/>
        </authorList>
    </citation>
    <scope>NUCLEOTIDE SEQUENCE [LARGE SCALE GENOMIC DNA]</scope>
    <source>
        <strain evidence="8">DSM 12126</strain>
    </source>
</reference>
<dbReference type="InterPro" id="IPR052714">
    <property type="entry name" value="MFS_Exporter"/>
</dbReference>
<dbReference type="InterPro" id="IPR020846">
    <property type="entry name" value="MFS_dom"/>
</dbReference>
<dbReference type="AlphaFoldDB" id="A0A1W2DKL3"/>
<evidence type="ECO:0000256" key="5">
    <source>
        <dbReference type="SAM" id="Phobius"/>
    </source>
</evidence>
<dbReference type="GO" id="GO:0016020">
    <property type="term" value="C:membrane"/>
    <property type="evidence" value="ECO:0007669"/>
    <property type="project" value="UniProtKB-SubCell"/>
</dbReference>
<keyword evidence="4 5" id="KW-0472">Membrane</keyword>
<dbReference type="PANTHER" id="PTHR23531:SF1">
    <property type="entry name" value="QUINOLENE RESISTANCE PROTEIN NORA"/>
    <property type="match status" value="1"/>
</dbReference>
<organism evidence="7 8">
    <name type="scientific">Pedobacter africanus</name>
    <dbReference type="NCBI Taxonomy" id="151894"/>
    <lineage>
        <taxon>Bacteria</taxon>
        <taxon>Pseudomonadati</taxon>
        <taxon>Bacteroidota</taxon>
        <taxon>Sphingobacteriia</taxon>
        <taxon>Sphingobacteriales</taxon>
        <taxon>Sphingobacteriaceae</taxon>
        <taxon>Pedobacter</taxon>
    </lineage>
</organism>
<feature type="transmembrane region" description="Helical" evidence="5">
    <location>
        <begin position="296"/>
        <end position="314"/>
    </location>
</feature>
<feature type="transmembrane region" description="Helical" evidence="5">
    <location>
        <begin position="30"/>
        <end position="53"/>
    </location>
</feature>
<dbReference type="InterPro" id="IPR011701">
    <property type="entry name" value="MFS"/>
</dbReference>
<feature type="transmembrane region" description="Helical" evidence="5">
    <location>
        <begin position="187"/>
        <end position="206"/>
    </location>
</feature>
<dbReference type="Proteomes" id="UP000192756">
    <property type="component" value="Unassembled WGS sequence"/>
</dbReference>
<feature type="transmembrane region" description="Helical" evidence="5">
    <location>
        <begin position="267"/>
        <end position="284"/>
    </location>
</feature>
<dbReference type="SUPFAM" id="SSF103473">
    <property type="entry name" value="MFS general substrate transporter"/>
    <property type="match status" value="1"/>
</dbReference>
<keyword evidence="2 5" id="KW-0812">Transmembrane</keyword>
<dbReference type="EMBL" id="FWXT01000003">
    <property type="protein sequence ID" value="SMC98009.1"/>
    <property type="molecule type" value="Genomic_DNA"/>
</dbReference>
<feature type="transmembrane region" description="Helical" evidence="5">
    <location>
        <begin position="68"/>
        <end position="87"/>
    </location>
</feature>
<evidence type="ECO:0000256" key="2">
    <source>
        <dbReference type="ARBA" id="ARBA00022692"/>
    </source>
</evidence>
<feature type="transmembrane region" description="Helical" evidence="5">
    <location>
        <begin position="320"/>
        <end position="343"/>
    </location>
</feature>